<name>A0A1H7XN82_9HYPH</name>
<sequence length="168" mass="16946">MKPTLPILLVVLAAPTLAVAGEISIAGVGQSRDFTCNGEDVAITGQGHTVELKGSCGAIGIHGSGHKVSFEDSTSLAVSGAQNKANGGSTGSLTVETAENTVSTKVHAGETAAEIDVSGADHTIDLELTGPAKIQVGGVKNSLSWTSAADVREPSISTSGVENRIVRR</sequence>
<dbReference type="AlphaFoldDB" id="A0A1H7XN82"/>
<evidence type="ECO:0000256" key="1">
    <source>
        <dbReference type="SAM" id="SignalP"/>
    </source>
</evidence>
<evidence type="ECO:0008006" key="4">
    <source>
        <dbReference type="Google" id="ProtNLM"/>
    </source>
</evidence>
<keyword evidence="3" id="KW-1185">Reference proteome</keyword>
<dbReference type="RefSeq" id="WP_167561736.1">
    <property type="nucleotide sequence ID" value="NZ_FOAN01000010.1"/>
</dbReference>
<proteinExistence type="predicted"/>
<feature type="chain" id="PRO_5011720511" description="DUF3060 domain-containing protein" evidence="1">
    <location>
        <begin position="21"/>
        <end position="168"/>
    </location>
</feature>
<reference evidence="3" key="1">
    <citation type="submission" date="2016-10" db="EMBL/GenBank/DDBJ databases">
        <authorList>
            <person name="Varghese N."/>
            <person name="Submissions S."/>
        </authorList>
    </citation>
    <scope>NUCLEOTIDE SEQUENCE [LARGE SCALE GENOMIC DNA]</scope>
    <source>
        <strain evidence="3">LMG 26383,CCUG 61248,R- 45681</strain>
    </source>
</reference>
<accession>A0A1H7XN82</accession>
<organism evidence="2 3">
    <name type="scientific">Bosea lupini</name>
    <dbReference type="NCBI Taxonomy" id="1036779"/>
    <lineage>
        <taxon>Bacteria</taxon>
        <taxon>Pseudomonadati</taxon>
        <taxon>Pseudomonadota</taxon>
        <taxon>Alphaproteobacteria</taxon>
        <taxon>Hyphomicrobiales</taxon>
        <taxon>Boseaceae</taxon>
        <taxon>Bosea</taxon>
    </lineage>
</organism>
<protein>
    <recommendedName>
        <fullName evidence="4">DUF3060 domain-containing protein</fullName>
    </recommendedName>
</protein>
<dbReference type="EMBL" id="FOAN01000010">
    <property type="protein sequence ID" value="SEM35240.1"/>
    <property type="molecule type" value="Genomic_DNA"/>
</dbReference>
<feature type="signal peptide" evidence="1">
    <location>
        <begin position="1"/>
        <end position="20"/>
    </location>
</feature>
<dbReference type="InterPro" id="IPR021417">
    <property type="entry name" value="DUF3060"/>
</dbReference>
<dbReference type="Pfam" id="PF11259">
    <property type="entry name" value="DUF3060"/>
    <property type="match status" value="1"/>
</dbReference>
<gene>
    <name evidence="2" type="ORF">SAMN04515666_11099</name>
</gene>
<evidence type="ECO:0000313" key="2">
    <source>
        <dbReference type="EMBL" id="SEM35240.1"/>
    </source>
</evidence>
<keyword evidence="1" id="KW-0732">Signal</keyword>
<dbReference type="Proteomes" id="UP000199664">
    <property type="component" value="Unassembled WGS sequence"/>
</dbReference>
<evidence type="ECO:0000313" key="3">
    <source>
        <dbReference type="Proteomes" id="UP000199664"/>
    </source>
</evidence>